<accession>A0A538SLI2</accession>
<dbReference type="InterPro" id="IPR011044">
    <property type="entry name" value="Quino_amine_DH_bsu"/>
</dbReference>
<dbReference type="InterPro" id="IPR013211">
    <property type="entry name" value="LVIVD"/>
</dbReference>
<sequence>MLAAAFPQVRKIVPTRQATFSRIAELQHLVAAESPGRGLACGKVGPVMPVTLKSSSRRECPAPAVAFAALLLIIGATPAQAIPNSRIEEFDNTIFKDAVNTTADWNTSAGKLQIFPFRPTLLGSYDTPGNAYDVALSGTVAYVADGLSGIRIVDVSNPASPILLGSFDTPGEAVGIAVAGTRCYVADNSSGLLIFNVSNPASPTLLGSYVTGSTAFGVAISGTVAYVADFFSGLQILDVSNP</sequence>
<name>A0A538SLI2_UNCEI</name>
<dbReference type="InterPro" id="IPR015943">
    <property type="entry name" value="WD40/YVTN_repeat-like_dom_sf"/>
</dbReference>
<dbReference type="Proteomes" id="UP000317716">
    <property type="component" value="Unassembled WGS sequence"/>
</dbReference>
<proteinExistence type="predicted"/>
<reference evidence="1 2" key="1">
    <citation type="journal article" date="2019" name="Nat. Microbiol.">
        <title>Mediterranean grassland soil C-N compound turnover is dependent on rainfall and depth, and is mediated by genomically divergent microorganisms.</title>
        <authorList>
            <person name="Diamond S."/>
            <person name="Andeer P.F."/>
            <person name="Li Z."/>
            <person name="Crits-Christoph A."/>
            <person name="Burstein D."/>
            <person name="Anantharaman K."/>
            <person name="Lane K.R."/>
            <person name="Thomas B.C."/>
            <person name="Pan C."/>
            <person name="Northen T.R."/>
            <person name="Banfield J.F."/>
        </authorList>
    </citation>
    <scope>NUCLEOTIDE SEQUENCE [LARGE SCALE GENOMIC DNA]</scope>
    <source>
        <strain evidence="1">WS_2</strain>
    </source>
</reference>
<evidence type="ECO:0000313" key="2">
    <source>
        <dbReference type="Proteomes" id="UP000317716"/>
    </source>
</evidence>
<comment type="caution">
    <text evidence="1">The sequence shown here is derived from an EMBL/GenBank/DDBJ whole genome shotgun (WGS) entry which is preliminary data.</text>
</comment>
<evidence type="ECO:0000313" key="1">
    <source>
        <dbReference type="EMBL" id="TMQ52234.1"/>
    </source>
</evidence>
<dbReference type="SUPFAM" id="SSF50969">
    <property type="entry name" value="YVTN repeat-like/Quinoprotein amine dehydrogenase"/>
    <property type="match status" value="1"/>
</dbReference>
<dbReference type="AlphaFoldDB" id="A0A538SLI2"/>
<dbReference type="Gene3D" id="2.130.10.10">
    <property type="entry name" value="YVTN repeat-like/Quinoprotein amine dehydrogenase"/>
    <property type="match status" value="1"/>
</dbReference>
<gene>
    <name evidence="1" type="ORF">E6K72_09390</name>
</gene>
<feature type="non-terminal residue" evidence="1">
    <location>
        <position position="242"/>
    </location>
</feature>
<protein>
    <submittedName>
        <fullName evidence="1">Uncharacterized protein</fullName>
    </submittedName>
</protein>
<dbReference type="Pfam" id="PF08309">
    <property type="entry name" value="LVIVD"/>
    <property type="match status" value="3"/>
</dbReference>
<organism evidence="1 2">
    <name type="scientific">Eiseniibacteriota bacterium</name>
    <dbReference type="NCBI Taxonomy" id="2212470"/>
    <lineage>
        <taxon>Bacteria</taxon>
        <taxon>Candidatus Eiseniibacteriota</taxon>
    </lineage>
</organism>
<dbReference type="EMBL" id="VBOS01000329">
    <property type="protein sequence ID" value="TMQ52234.1"/>
    <property type="molecule type" value="Genomic_DNA"/>
</dbReference>